<keyword evidence="6" id="KW-1185">Reference proteome</keyword>
<dbReference type="SUPFAM" id="SSF50249">
    <property type="entry name" value="Nucleic acid-binding proteins"/>
    <property type="match status" value="1"/>
</dbReference>
<evidence type="ECO:0008006" key="7">
    <source>
        <dbReference type="Google" id="ProtNLM"/>
    </source>
</evidence>
<evidence type="ECO:0000256" key="1">
    <source>
        <dbReference type="ARBA" id="ARBA00010254"/>
    </source>
</evidence>
<dbReference type="Gene3D" id="2.40.50.140">
    <property type="entry name" value="Nucleic acid-binding proteins"/>
    <property type="match status" value="1"/>
</dbReference>
<dbReference type="PANTHER" id="PTHR10744">
    <property type="entry name" value="40S RIBOSOMAL PROTEIN S11 FAMILY MEMBER"/>
    <property type="match status" value="1"/>
</dbReference>
<sequence length="113" mass="12668">MPPMAFTGLVTKVGVMNKTATVTVSRFILHPKTGKRLERSKKYLTHDENNQLRLGDTVLIRNCPPISARKRFTLENVLKSPEAERDELHARAAAEQHQHLPPSRPSSSEDASL</sequence>
<protein>
    <recommendedName>
        <fullName evidence="7">37S ribosomal protein S17, mitochondrial</fullName>
    </recommendedName>
</protein>
<evidence type="ECO:0000256" key="2">
    <source>
        <dbReference type="ARBA" id="ARBA00022980"/>
    </source>
</evidence>
<comment type="similarity">
    <text evidence="1">Belongs to the universal ribosomal protein uS17 family.</text>
</comment>
<dbReference type="InterPro" id="IPR000266">
    <property type="entry name" value="Ribosomal_uS17"/>
</dbReference>
<accession>A0A401G9G7</accession>
<keyword evidence="2" id="KW-0689">Ribosomal protein</keyword>
<evidence type="ECO:0000256" key="3">
    <source>
        <dbReference type="ARBA" id="ARBA00023274"/>
    </source>
</evidence>
<dbReference type="InParanoid" id="A0A401G9G7"/>
<dbReference type="PANTHER" id="PTHR10744:SF1">
    <property type="entry name" value="SMALL RIBOSOMAL SUBUNIT PROTEIN US17M"/>
    <property type="match status" value="1"/>
</dbReference>
<dbReference type="Pfam" id="PF00366">
    <property type="entry name" value="Ribosomal_S17"/>
    <property type="match status" value="1"/>
</dbReference>
<dbReference type="NCBIfam" id="NF004123">
    <property type="entry name" value="PRK05610.1"/>
    <property type="match status" value="1"/>
</dbReference>
<dbReference type="EMBL" id="BFAD01000001">
    <property type="protein sequence ID" value="GBE78789.1"/>
    <property type="molecule type" value="Genomic_DNA"/>
</dbReference>
<dbReference type="GeneID" id="38775706"/>
<dbReference type="GO" id="GO:0006412">
    <property type="term" value="P:translation"/>
    <property type="evidence" value="ECO:0007669"/>
    <property type="project" value="InterPro"/>
</dbReference>
<organism evidence="5 6">
    <name type="scientific">Sparassis crispa</name>
    <dbReference type="NCBI Taxonomy" id="139825"/>
    <lineage>
        <taxon>Eukaryota</taxon>
        <taxon>Fungi</taxon>
        <taxon>Dikarya</taxon>
        <taxon>Basidiomycota</taxon>
        <taxon>Agaricomycotina</taxon>
        <taxon>Agaricomycetes</taxon>
        <taxon>Polyporales</taxon>
        <taxon>Sparassidaceae</taxon>
        <taxon>Sparassis</taxon>
    </lineage>
</organism>
<comment type="caution">
    <text evidence="5">The sequence shown here is derived from an EMBL/GenBank/DDBJ whole genome shotgun (WGS) entry which is preliminary data.</text>
</comment>
<dbReference type="PRINTS" id="PR00973">
    <property type="entry name" value="RIBOSOMALS17"/>
</dbReference>
<dbReference type="OrthoDB" id="274752at2759"/>
<dbReference type="FunCoup" id="A0A401G9G7">
    <property type="interactions" value="170"/>
</dbReference>
<feature type="compositionally biased region" description="Basic and acidic residues" evidence="4">
    <location>
        <begin position="83"/>
        <end position="98"/>
    </location>
</feature>
<dbReference type="GO" id="GO:0005739">
    <property type="term" value="C:mitochondrion"/>
    <property type="evidence" value="ECO:0007669"/>
    <property type="project" value="TreeGrafter"/>
</dbReference>
<dbReference type="GO" id="GO:0003735">
    <property type="term" value="F:structural constituent of ribosome"/>
    <property type="evidence" value="ECO:0007669"/>
    <property type="project" value="InterPro"/>
</dbReference>
<dbReference type="AlphaFoldDB" id="A0A401G9G7"/>
<evidence type="ECO:0000313" key="5">
    <source>
        <dbReference type="EMBL" id="GBE78789.1"/>
    </source>
</evidence>
<reference evidence="5 6" key="1">
    <citation type="journal article" date="2018" name="Sci. Rep.">
        <title>Genome sequence of the cauliflower mushroom Sparassis crispa (Hanabiratake) and its association with beneficial usage.</title>
        <authorList>
            <person name="Kiyama R."/>
            <person name="Furutani Y."/>
            <person name="Kawaguchi K."/>
            <person name="Nakanishi T."/>
        </authorList>
    </citation>
    <scope>NUCLEOTIDE SEQUENCE [LARGE SCALE GENOMIC DNA]</scope>
</reference>
<dbReference type="GO" id="GO:0005840">
    <property type="term" value="C:ribosome"/>
    <property type="evidence" value="ECO:0007669"/>
    <property type="project" value="UniProtKB-KW"/>
</dbReference>
<evidence type="ECO:0000256" key="4">
    <source>
        <dbReference type="SAM" id="MobiDB-lite"/>
    </source>
</evidence>
<dbReference type="STRING" id="139825.A0A401G9G7"/>
<gene>
    <name evidence="5" type="ORF">SCP_0116820</name>
</gene>
<feature type="region of interest" description="Disordered" evidence="4">
    <location>
        <begin position="83"/>
        <end position="113"/>
    </location>
</feature>
<proteinExistence type="inferred from homology"/>
<dbReference type="InterPro" id="IPR012340">
    <property type="entry name" value="NA-bd_OB-fold"/>
</dbReference>
<evidence type="ECO:0000313" key="6">
    <source>
        <dbReference type="Proteomes" id="UP000287166"/>
    </source>
</evidence>
<dbReference type="RefSeq" id="XP_027609702.1">
    <property type="nucleotide sequence ID" value="XM_027753901.1"/>
</dbReference>
<dbReference type="GO" id="GO:1990904">
    <property type="term" value="C:ribonucleoprotein complex"/>
    <property type="evidence" value="ECO:0007669"/>
    <property type="project" value="UniProtKB-KW"/>
</dbReference>
<keyword evidence="3" id="KW-0687">Ribonucleoprotein</keyword>
<dbReference type="Proteomes" id="UP000287166">
    <property type="component" value="Unassembled WGS sequence"/>
</dbReference>
<dbReference type="CDD" id="cd00364">
    <property type="entry name" value="Ribosomal_uS17"/>
    <property type="match status" value="1"/>
</dbReference>
<name>A0A401G9G7_9APHY</name>